<feature type="transmembrane region" description="Helical" evidence="7">
    <location>
        <begin position="97"/>
        <end position="125"/>
    </location>
</feature>
<dbReference type="PROSITE" id="PS50928">
    <property type="entry name" value="ABC_TM1"/>
    <property type="match status" value="1"/>
</dbReference>
<proteinExistence type="inferred from homology"/>
<dbReference type="Proteomes" id="UP000198976">
    <property type="component" value="Chromosome I"/>
</dbReference>
<evidence type="ECO:0000256" key="5">
    <source>
        <dbReference type="ARBA" id="ARBA00022989"/>
    </source>
</evidence>
<keyword evidence="4 7" id="KW-0812">Transmembrane</keyword>
<dbReference type="PANTHER" id="PTHR30193:SF37">
    <property type="entry name" value="INNER MEMBRANE ABC TRANSPORTER PERMEASE PROTEIN YCJO"/>
    <property type="match status" value="1"/>
</dbReference>
<accession>A0ABY0V4P3</accession>
<dbReference type="InterPro" id="IPR035906">
    <property type="entry name" value="MetI-like_sf"/>
</dbReference>
<dbReference type="PANTHER" id="PTHR30193">
    <property type="entry name" value="ABC TRANSPORTER PERMEASE PROTEIN"/>
    <property type="match status" value="1"/>
</dbReference>
<feature type="transmembrane region" description="Helical" evidence="7">
    <location>
        <begin position="236"/>
        <end position="262"/>
    </location>
</feature>
<evidence type="ECO:0000259" key="9">
    <source>
        <dbReference type="PROSITE" id="PS50928"/>
    </source>
</evidence>
<feature type="transmembrane region" description="Helical" evidence="7">
    <location>
        <begin position="343"/>
        <end position="365"/>
    </location>
</feature>
<evidence type="ECO:0000256" key="2">
    <source>
        <dbReference type="ARBA" id="ARBA00022448"/>
    </source>
</evidence>
<dbReference type="EMBL" id="LT629792">
    <property type="protein sequence ID" value="SDT85498.1"/>
    <property type="molecule type" value="Genomic_DNA"/>
</dbReference>
<gene>
    <name evidence="10" type="ORF">SAMN04489714_0076</name>
</gene>
<evidence type="ECO:0000256" key="7">
    <source>
        <dbReference type="RuleBase" id="RU363032"/>
    </source>
</evidence>
<keyword evidence="3" id="KW-1003">Cell membrane</keyword>
<dbReference type="Gene3D" id="1.10.3720.10">
    <property type="entry name" value="MetI-like"/>
    <property type="match status" value="1"/>
</dbReference>
<reference evidence="10 11" key="1">
    <citation type="submission" date="2016-10" db="EMBL/GenBank/DDBJ databases">
        <authorList>
            <person name="Varghese N."/>
            <person name="Submissions S."/>
        </authorList>
    </citation>
    <scope>NUCLEOTIDE SEQUENCE [LARGE SCALE GENOMIC DNA]</scope>
    <source>
        <strain evidence="10 11">DSM 9169</strain>
    </source>
</reference>
<feature type="domain" description="ABC transmembrane type-1" evidence="9">
    <location>
        <begin position="155"/>
        <end position="364"/>
    </location>
</feature>
<dbReference type="InterPro" id="IPR000515">
    <property type="entry name" value="MetI-like"/>
</dbReference>
<evidence type="ECO:0000313" key="11">
    <source>
        <dbReference type="Proteomes" id="UP000198976"/>
    </source>
</evidence>
<feature type="compositionally biased region" description="Low complexity" evidence="8">
    <location>
        <begin position="47"/>
        <end position="79"/>
    </location>
</feature>
<keyword evidence="11" id="KW-1185">Reference proteome</keyword>
<comment type="subcellular location">
    <subcellularLocation>
        <location evidence="1 7">Cell membrane</location>
        <topology evidence="1 7">Multi-pass membrane protein</topology>
    </subcellularLocation>
</comment>
<evidence type="ECO:0000313" key="10">
    <source>
        <dbReference type="EMBL" id="SDT85498.1"/>
    </source>
</evidence>
<keyword evidence="5 7" id="KW-1133">Transmembrane helix</keyword>
<evidence type="ECO:0000256" key="6">
    <source>
        <dbReference type="ARBA" id="ARBA00023136"/>
    </source>
</evidence>
<comment type="similarity">
    <text evidence="7">Belongs to the binding-protein-dependent transport system permease family.</text>
</comment>
<dbReference type="SUPFAM" id="SSF161098">
    <property type="entry name" value="MetI-like"/>
    <property type="match status" value="1"/>
</dbReference>
<keyword evidence="2 7" id="KW-0813">Transport</keyword>
<name>A0ABY0V4P3_9ACTO</name>
<protein>
    <submittedName>
        <fullName evidence="10">Carbohydrate ABC transporter membrane protein 1, CUT1 family</fullName>
    </submittedName>
</protein>
<feature type="transmembrane region" description="Helical" evidence="7">
    <location>
        <begin position="283"/>
        <end position="302"/>
    </location>
</feature>
<keyword evidence="6 7" id="KW-0472">Membrane</keyword>
<dbReference type="RefSeq" id="WP_227469227.1">
    <property type="nucleotide sequence ID" value="NZ_LT629792.1"/>
</dbReference>
<dbReference type="CDD" id="cd06261">
    <property type="entry name" value="TM_PBP2"/>
    <property type="match status" value="1"/>
</dbReference>
<evidence type="ECO:0000256" key="4">
    <source>
        <dbReference type="ARBA" id="ARBA00022692"/>
    </source>
</evidence>
<feature type="region of interest" description="Disordered" evidence="8">
    <location>
        <begin position="1"/>
        <end position="91"/>
    </location>
</feature>
<evidence type="ECO:0000256" key="8">
    <source>
        <dbReference type="SAM" id="MobiDB-lite"/>
    </source>
</evidence>
<evidence type="ECO:0000256" key="3">
    <source>
        <dbReference type="ARBA" id="ARBA00022475"/>
    </source>
</evidence>
<feature type="transmembrane region" description="Helical" evidence="7">
    <location>
        <begin position="192"/>
        <end position="213"/>
    </location>
</feature>
<organism evidence="10 11">
    <name type="scientific">Schaalia radingae</name>
    <dbReference type="NCBI Taxonomy" id="131110"/>
    <lineage>
        <taxon>Bacteria</taxon>
        <taxon>Bacillati</taxon>
        <taxon>Actinomycetota</taxon>
        <taxon>Actinomycetes</taxon>
        <taxon>Actinomycetales</taxon>
        <taxon>Actinomycetaceae</taxon>
        <taxon>Schaalia</taxon>
    </lineage>
</organism>
<dbReference type="Pfam" id="PF00528">
    <property type="entry name" value="BPD_transp_1"/>
    <property type="match status" value="1"/>
</dbReference>
<sequence length="374" mass="40566">MSSTPGAGAGSHNAGSTDGEDGRMVDLPPQLRERMRSRDTATASEPARSVTTTATATAVSGTASSGTLSAKSSASSARRSGSDKGKRRTVSPTKDRTYTMIVVPALIAFALFHTLPVLIGVFFSFTNYAGYGTWKFVGISNYINIFRDERMFHAYAATFIFAIIATILTNVISLIIAVALNSNILARNFFRGVFFIPYVLSVLIIGYVFKFMFSTSLPKIFSSIPLFRDNILTHPIAAWGAIITLAVWQASAFAIILYLAGLQTVPDDVYEAAALDGANSWQQFWKITFPLIGPFFTLNMVLSLKSFLQVFDPIIALTDGGPGTATESVSVLIYRGGFTGGEFAYQTANAVFFFVVITIVSLFQFRILQRGEGK</sequence>
<dbReference type="InterPro" id="IPR051393">
    <property type="entry name" value="ABC_transporter_permease"/>
</dbReference>
<feature type="transmembrane region" description="Helical" evidence="7">
    <location>
        <begin position="154"/>
        <end position="180"/>
    </location>
</feature>
<evidence type="ECO:0000256" key="1">
    <source>
        <dbReference type="ARBA" id="ARBA00004651"/>
    </source>
</evidence>